<name>A0A1A9Z2B6_GLOPL</name>
<sequence>MVYNIILNIYLGWGMRGVIGVFASDKGGVGKSTCLVSCTIALTLLTGKKVCVIEADPQRSTKKWLERRIESGITPSCGFKEAYGTSLERVATKMVKDYSYVLIDTAGRDSVEQRISLTFADVDLETLEEHTVKVREGWKLNPTMKVMHVLNRCSTHLGDSDAQDTYNMLNSDPKWWLPVARQRIYDRKAHRRAFADAIGVHETTDNKAKGEIELLLKEVFMVKAIRKIKTDEDLSIKNVQTFVQKIKSSPNSQSRLAKKILLNCTEEESDMINTLMSDGEFAERYTQTNVLRAAIRALMQMPENNRIKLLNKVTSEAPKAGRKR</sequence>
<evidence type="ECO:0000313" key="2">
    <source>
        <dbReference type="EnsemblMetazoa" id="GPAI001583-PA"/>
    </source>
</evidence>
<keyword evidence="3" id="KW-1185">Reference proteome</keyword>
<dbReference type="Gene3D" id="3.40.50.300">
    <property type="entry name" value="P-loop containing nucleotide triphosphate hydrolases"/>
    <property type="match status" value="1"/>
</dbReference>
<dbReference type="InterPro" id="IPR027417">
    <property type="entry name" value="P-loop_NTPase"/>
</dbReference>
<feature type="domain" description="CobQ/CobB/MinD/ParA nucleotide binding" evidence="1">
    <location>
        <begin position="21"/>
        <end position="156"/>
    </location>
</feature>
<dbReference type="AlphaFoldDB" id="A0A1A9Z2B6"/>
<dbReference type="EnsemblMetazoa" id="GPAI001583-RA">
    <property type="protein sequence ID" value="GPAI001583-PA"/>
    <property type="gene ID" value="GPAI001583"/>
</dbReference>
<reference evidence="2" key="2">
    <citation type="submission" date="2020-05" db="UniProtKB">
        <authorList>
            <consortium name="EnsemblMetazoa"/>
        </authorList>
    </citation>
    <scope>IDENTIFICATION</scope>
    <source>
        <strain evidence="2">IAEA</strain>
    </source>
</reference>
<dbReference type="SUPFAM" id="SSF52540">
    <property type="entry name" value="P-loop containing nucleoside triphosphate hydrolases"/>
    <property type="match status" value="1"/>
</dbReference>
<proteinExistence type="predicted"/>
<dbReference type="Proteomes" id="UP000092445">
    <property type="component" value="Unassembled WGS sequence"/>
</dbReference>
<dbReference type="PANTHER" id="PTHR13696">
    <property type="entry name" value="P-LOOP CONTAINING NUCLEOSIDE TRIPHOSPHATE HYDROLASE"/>
    <property type="match status" value="1"/>
</dbReference>
<organism evidence="2 3">
    <name type="scientific">Glossina pallidipes</name>
    <name type="common">Tsetse fly</name>
    <dbReference type="NCBI Taxonomy" id="7398"/>
    <lineage>
        <taxon>Eukaryota</taxon>
        <taxon>Metazoa</taxon>
        <taxon>Ecdysozoa</taxon>
        <taxon>Arthropoda</taxon>
        <taxon>Hexapoda</taxon>
        <taxon>Insecta</taxon>
        <taxon>Pterygota</taxon>
        <taxon>Neoptera</taxon>
        <taxon>Endopterygota</taxon>
        <taxon>Diptera</taxon>
        <taxon>Brachycera</taxon>
        <taxon>Muscomorpha</taxon>
        <taxon>Hippoboscoidea</taxon>
        <taxon>Glossinidae</taxon>
        <taxon>Glossina</taxon>
    </lineage>
</organism>
<reference evidence="3" key="1">
    <citation type="submission" date="2014-03" db="EMBL/GenBank/DDBJ databases">
        <authorList>
            <person name="Aksoy S."/>
            <person name="Warren W."/>
            <person name="Wilson R.K."/>
        </authorList>
    </citation>
    <scope>NUCLEOTIDE SEQUENCE [LARGE SCALE GENOMIC DNA]</scope>
    <source>
        <strain evidence="3">IAEA</strain>
    </source>
</reference>
<accession>A0A1A9Z2B6</accession>
<dbReference type="PANTHER" id="PTHR13696:SF96">
    <property type="entry name" value="COBQ_COBB_MIND_PARA NUCLEOTIDE BINDING DOMAIN-CONTAINING PROTEIN"/>
    <property type="match status" value="1"/>
</dbReference>
<evidence type="ECO:0000313" key="3">
    <source>
        <dbReference type="Proteomes" id="UP000092445"/>
    </source>
</evidence>
<dbReference type="Pfam" id="PF01656">
    <property type="entry name" value="CbiA"/>
    <property type="match status" value="1"/>
</dbReference>
<dbReference type="InterPro" id="IPR002586">
    <property type="entry name" value="CobQ/CobB/MinD/ParA_Nub-bd_dom"/>
</dbReference>
<dbReference type="VEuPathDB" id="VectorBase:GPAI001583"/>
<dbReference type="InterPro" id="IPR050678">
    <property type="entry name" value="DNA_Partitioning_ATPase"/>
</dbReference>
<dbReference type="CDD" id="cd02042">
    <property type="entry name" value="ParAB_family"/>
    <property type="match status" value="1"/>
</dbReference>
<evidence type="ECO:0000259" key="1">
    <source>
        <dbReference type="Pfam" id="PF01656"/>
    </source>
</evidence>
<protein>
    <submittedName>
        <fullName evidence="2">CbiA domain-containing protein</fullName>
    </submittedName>
</protein>